<proteinExistence type="inferred from homology"/>
<gene>
    <name evidence="3" type="primary">phnD</name>
    <name evidence="3" type="ORF">D3871_25785</name>
</gene>
<comment type="similarity">
    <text evidence="1">Belongs to the phosphate/phosphite/phosphonate binding protein family.</text>
</comment>
<comment type="caution">
    <text evidence="3">The sequence shown here is derived from an EMBL/GenBank/DDBJ whole genome shotgun (WGS) entry which is preliminary data.</text>
</comment>
<dbReference type="Gene3D" id="3.40.190.10">
    <property type="entry name" value="Periplasmic binding protein-like II"/>
    <property type="match status" value="1"/>
</dbReference>
<organism evidence="3 4">
    <name type="scientific">Noviherbaspirillum saxi</name>
    <dbReference type="NCBI Taxonomy" id="2320863"/>
    <lineage>
        <taxon>Bacteria</taxon>
        <taxon>Pseudomonadati</taxon>
        <taxon>Pseudomonadota</taxon>
        <taxon>Betaproteobacteria</taxon>
        <taxon>Burkholderiales</taxon>
        <taxon>Oxalobacteraceae</taxon>
        <taxon>Noviherbaspirillum</taxon>
    </lineage>
</organism>
<name>A0A3A3FI53_9BURK</name>
<protein>
    <submittedName>
        <fullName evidence="3">Phosphate/phosphite/phosphonate ABC transporter substrate-binding protein</fullName>
    </submittedName>
</protein>
<evidence type="ECO:0000313" key="4">
    <source>
        <dbReference type="Proteomes" id="UP000265955"/>
    </source>
</evidence>
<evidence type="ECO:0000256" key="1">
    <source>
        <dbReference type="ARBA" id="ARBA00007162"/>
    </source>
</evidence>
<evidence type="ECO:0000313" key="3">
    <source>
        <dbReference type="EMBL" id="RJF92068.1"/>
    </source>
</evidence>
<dbReference type="SUPFAM" id="SSF53850">
    <property type="entry name" value="Periplasmic binding protein-like II"/>
    <property type="match status" value="1"/>
</dbReference>
<dbReference type="Proteomes" id="UP000265955">
    <property type="component" value="Unassembled WGS sequence"/>
</dbReference>
<accession>A0A3A3FI53</accession>
<dbReference type="AlphaFoldDB" id="A0A3A3FI53"/>
<dbReference type="NCBIfam" id="TIGR01098">
    <property type="entry name" value="3A0109s03R"/>
    <property type="match status" value="1"/>
</dbReference>
<sequence length="226" mass="25617">MVKLDGSRGYKSVLITSAKKPINKLDDVLLNRGIYSFSNGDANSTSSFLVPGYYAFAKNKATPEQIFKSVVSGSHKRNFLAVASGEVDVTTNNTEDLERFKQEMPEQFEKIRVFWESPLVPHDPLLYRADLPKALKAKIQDFFIGYGKENNVNEMKVLNNILGLSGFKASNNAQLHPIADIERFNALHSSWQNEKLTPEQRQKRFEEVTARFGRLGAMLKLDRGRF</sequence>
<reference evidence="4" key="1">
    <citation type="submission" date="2018-09" db="EMBL/GenBank/DDBJ databases">
        <authorList>
            <person name="Zhu H."/>
        </authorList>
    </citation>
    <scope>NUCLEOTIDE SEQUENCE [LARGE SCALE GENOMIC DNA]</scope>
    <source>
        <strain evidence="4">K1R23-30</strain>
    </source>
</reference>
<keyword evidence="4" id="KW-1185">Reference proteome</keyword>
<evidence type="ECO:0000256" key="2">
    <source>
        <dbReference type="ARBA" id="ARBA00022729"/>
    </source>
</evidence>
<dbReference type="GO" id="GO:0055085">
    <property type="term" value="P:transmembrane transport"/>
    <property type="evidence" value="ECO:0007669"/>
    <property type="project" value="InterPro"/>
</dbReference>
<keyword evidence="2" id="KW-0732">Signal</keyword>
<dbReference type="PANTHER" id="PTHR35841:SF1">
    <property type="entry name" value="PHOSPHONATES-BINDING PERIPLASMIC PROTEIN"/>
    <property type="match status" value="1"/>
</dbReference>
<dbReference type="InterPro" id="IPR005770">
    <property type="entry name" value="PhnD"/>
</dbReference>
<dbReference type="Pfam" id="PF12974">
    <property type="entry name" value="Phosphonate-bd"/>
    <property type="match status" value="1"/>
</dbReference>
<dbReference type="EMBL" id="QYUO01000003">
    <property type="protein sequence ID" value="RJF92068.1"/>
    <property type="molecule type" value="Genomic_DNA"/>
</dbReference>
<dbReference type="GO" id="GO:0043190">
    <property type="term" value="C:ATP-binding cassette (ABC) transporter complex"/>
    <property type="evidence" value="ECO:0007669"/>
    <property type="project" value="InterPro"/>
</dbReference>
<dbReference type="PANTHER" id="PTHR35841">
    <property type="entry name" value="PHOSPHONATES-BINDING PERIPLASMIC PROTEIN"/>
    <property type="match status" value="1"/>
</dbReference>